<keyword evidence="1" id="KW-0732">Signal</keyword>
<keyword evidence="3" id="KW-1185">Reference proteome</keyword>
<gene>
    <name evidence="2" type="ORF">Bhyg_05649</name>
</gene>
<name>A0A9Q0MZ39_9DIPT</name>
<proteinExistence type="predicted"/>
<evidence type="ECO:0000313" key="2">
    <source>
        <dbReference type="EMBL" id="KAJ6640717.1"/>
    </source>
</evidence>
<reference evidence="2" key="1">
    <citation type="submission" date="2022-07" db="EMBL/GenBank/DDBJ databases">
        <authorList>
            <person name="Trinca V."/>
            <person name="Uliana J.V.C."/>
            <person name="Torres T.T."/>
            <person name="Ward R.J."/>
            <person name="Monesi N."/>
        </authorList>
    </citation>
    <scope>NUCLEOTIDE SEQUENCE</scope>
    <source>
        <strain evidence="2">HSMRA1968</strain>
        <tissue evidence="2">Whole embryos</tissue>
    </source>
</reference>
<sequence length="93" mass="10555">MKLLIVFGLFALASAMPQQLGYQYLDEAIRQAQSEQKFEPDAVVINMQPSIEVYARENIPASERISLQQILAQHLPSETIADLQGRIDRITRK</sequence>
<evidence type="ECO:0000256" key="1">
    <source>
        <dbReference type="SAM" id="SignalP"/>
    </source>
</evidence>
<protein>
    <submittedName>
        <fullName evidence="2">Uncharacterized protein</fullName>
    </submittedName>
</protein>
<dbReference type="Proteomes" id="UP001151699">
    <property type="component" value="Chromosome B"/>
</dbReference>
<dbReference type="AlphaFoldDB" id="A0A9Q0MZ39"/>
<dbReference type="OrthoDB" id="8118434at2759"/>
<feature type="signal peptide" evidence="1">
    <location>
        <begin position="1"/>
        <end position="15"/>
    </location>
</feature>
<comment type="caution">
    <text evidence="2">The sequence shown here is derived from an EMBL/GenBank/DDBJ whole genome shotgun (WGS) entry which is preliminary data.</text>
</comment>
<feature type="chain" id="PRO_5040213159" evidence="1">
    <location>
        <begin position="16"/>
        <end position="93"/>
    </location>
</feature>
<dbReference type="EMBL" id="WJQU01000002">
    <property type="protein sequence ID" value="KAJ6640717.1"/>
    <property type="molecule type" value="Genomic_DNA"/>
</dbReference>
<accession>A0A9Q0MZ39</accession>
<organism evidence="2 3">
    <name type="scientific">Pseudolycoriella hygida</name>
    <dbReference type="NCBI Taxonomy" id="35572"/>
    <lineage>
        <taxon>Eukaryota</taxon>
        <taxon>Metazoa</taxon>
        <taxon>Ecdysozoa</taxon>
        <taxon>Arthropoda</taxon>
        <taxon>Hexapoda</taxon>
        <taxon>Insecta</taxon>
        <taxon>Pterygota</taxon>
        <taxon>Neoptera</taxon>
        <taxon>Endopterygota</taxon>
        <taxon>Diptera</taxon>
        <taxon>Nematocera</taxon>
        <taxon>Sciaroidea</taxon>
        <taxon>Sciaridae</taxon>
        <taxon>Pseudolycoriella</taxon>
    </lineage>
</organism>
<evidence type="ECO:0000313" key="3">
    <source>
        <dbReference type="Proteomes" id="UP001151699"/>
    </source>
</evidence>